<evidence type="ECO:0000313" key="3">
    <source>
        <dbReference type="Proteomes" id="UP000620156"/>
    </source>
</evidence>
<feature type="region of interest" description="Disordered" evidence="1">
    <location>
        <begin position="125"/>
        <end position="160"/>
    </location>
</feature>
<accession>A0A918BHL9</accession>
<comment type="caution">
    <text evidence="2">The sequence shown here is derived from an EMBL/GenBank/DDBJ whole genome shotgun (WGS) entry which is preliminary data.</text>
</comment>
<evidence type="ECO:0000313" key="2">
    <source>
        <dbReference type="EMBL" id="GGQ65860.1"/>
    </source>
</evidence>
<proteinExistence type="predicted"/>
<reference evidence="2" key="2">
    <citation type="submission" date="2020-09" db="EMBL/GenBank/DDBJ databases">
        <authorList>
            <person name="Sun Q."/>
            <person name="Ohkuma M."/>
        </authorList>
    </citation>
    <scope>NUCLEOTIDE SEQUENCE</scope>
    <source>
        <strain evidence="2">JCM 3131</strain>
    </source>
</reference>
<dbReference type="EMBL" id="BMQK01000008">
    <property type="protein sequence ID" value="GGQ65860.1"/>
    <property type="molecule type" value="Genomic_DNA"/>
</dbReference>
<dbReference type="Gene3D" id="3.30.530.20">
    <property type="match status" value="1"/>
</dbReference>
<organism evidence="2 3">
    <name type="scientific">Streptomyces ruber</name>
    <dbReference type="NCBI Taxonomy" id="83378"/>
    <lineage>
        <taxon>Bacteria</taxon>
        <taxon>Bacillati</taxon>
        <taxon>Actinomycetota</taxon>
        <taxon>Actinomycetes</taxon>
        <taxon>Kitasatosporales</taxon>
        <taxon>Streptomycetaceae</taxon>
        <taxon>Streptomyces</taxon>
    </lineage>
</organism>
<keyword evidence="3" id="KW-1185">Reference proteome</keyword>
<dbReference type="Proteomes" id="UP000620156">
    <property type="component" value="Unassembled WGS sequence"/>
</dbReference>
<protein>
    <submittedName>
        <fullName evidence="2">Uncharacterized protein</fullName>
    </submittedName>
</protein>
<evidence type="ECO:0000256" key="1">
    <source>
        <dbReference type="SAM" id="MobiDB-lite"/>
    </source>
</evidence>
<dbReference type="InterPro" id="IPR023393">
    <property type="entry name" value="START-like_dom_sf"/>
</dbReference>
<dbReference type="RefSeq" id="WP_189218177.1">
    <property type="nucleotide sequence ID" value="NZ_BMQK01000008.1"/>
</dbReference>
<reference evidence="2" key="1">
    <citation type="journal article" date="2014" name="Int. J. Syst. Evol. Microbiol.">
        <title>Complete genome sequence of Corynebacterium casei LMG S-19264T (=DSM 44701T), isolated from a smear-ripened cheese.</title>
        <authorList>
            <consortium name="US DOE Joint Genome Institute (JGI-PGF)"/>
            <person name="Walter F."/>
            <person name="Albersmeier A."/>
            <person name="Kalinowski J."/>
            <person name="Ruckert C."/>
        </authorList>
    </citation>
    <scope>NUCLEOTIDE SEQUENCE</scope>
    <source>
        <strain evidence="2">JCM 3131</strain>
    </source>
</reference>
<sequence length="160" mass="17034">MSTTHTKKALWTAAAGLAAGGAAAVAQRSRARRTAPADTDRWLAVTVNRGPGDIQPDKLPAPLQEYGERIETRIRPAPGDRGTELAVRLKEPQPEAAHSVTARIAGDDPRQDLRRALREAKSLLEAGEVMRPDTPPTTHDTPGGKLVGLLSRRASGEGVL</sequence>
<dbReference type="AlphaFoldDB" id="A0A918BHL9"/>
<name>A0A918BHL9_9ACTN</name>
<gene>
    <name evidence="2" type="ORF">GCM10010145_39690</name>
</gene>